<dbReference type="InterPro" id="IPR011021">
    <property type="entry name" value="Arrestin-like_N"/>
</dbReference>
<dbReference type="Pfam" id="PF02752">
    <property type="entry name" value="Arrestin_C"/>
    <property type="match status" value="1"/>
</dbReference>
<dbReference type="InterPro" id="IPR011022">
    <property type="entry name" value="Arrestin_C-like"/>
</dbReference>
<name>A0A1Y1Z411_9FUNG</name>
<evidence type="ECO:0000313" key="4">
    <source>
        <dbReference type="Proteomes" id="UP000193498"/>
    </source>
</evidence>
<feature type="domain" description="Arrestin C-terminal-like" evidence="2">
    <location>
        <begin position="156"/>
        <end position="289"/>
    </location>
</feature>
<dbReference type="InterPro" id="IPR050357">
    <property type="entry name" value="Arrestin_domain-protein"/>
</dbReference>
<evidence type="ECO:0000259" key="1">
    <source>
        <dbReference type="Pfam" id="PF00339"/>
    </source>
</evidence>
<dbReference type="InterPro" id="IPR014756">
    <property type="entry name" value="Ig_E-set"/>
</dbReference>
<organism evidence="3 4">
    <name type="scientific">Basidiobolus meristosporus CBS 931.73</name>
    <dbReference type="NCBI Taxonomy" id="1314790"/>
    <lineage>
        <taxon>Eukaryota</taxon>
        <taxon>Fungi</taxon>
        <taxon>Fungi incertae sedis</taxon>
        <taxon>Zoopagomycota</taxon>
        <taxon>Entomophthoromycotina</taxon>
        <taxon>Basidiobolomycetes</taxon>
        <taxon>Basidiobolales</taxon>
        <taxon>Basidiobolaceae</taxon>
        <taxon>Basidiobolus</taxon>
    </lineage>
</organism>
<dbReference type="OrthoDB" id="2333384at2759"/>
<dbReference type="InterPro" id="IPR014752">
    <property type="entry name" value="Arrestin-like_C"/>
</dbReference>
<dbReference type="GO" id="GO:0005829">
    <property type="term" value="C:cytosol"/>
    <property type="evidence" value="ECO:0007669"/>
    <property type="project" value="TreeGrafter"/>
</dbReference>
<keyword evidence="4" id="KW-1185">Reference proteome</keyword>
<dbReference type="EMBL" id="MCFE01000029">
    <property type="protein sequence ID" value="ORY05008.1"/>
    <property type="molecule type" value="Genomic_DNA"/>
</dbReference>
<dbReference type="PANTHER" id="PTHR11188">
    <property type="entry name" value="ARRESTIN DOMAIN CONTAINING PROTEIN"/>
    <property type="match status" value="1"/>
</dbReference>
<dbReference type="GO" id="GO:0031625">
    <property type="term" value="F:ubiquitin protein ligase binding"/>
    <property type="evidence" value="ECO:0007669"/>
    <property type="project" value="TreeGrafter"/>
</dbReference>
<dbReference type="GO" id="GO:0070086">
    <property type="term" value="P:ubiquitin-dependent endocytosis"/>
    <property type="evidence" value="ECO:0007669"/>
    <property type="project" value="TreeGrafter"/>
</dbReference>
<evidence type="ECO:0000259" key="2">
    <source>
        <dbReference type="Pfam" id="PF02752"/>
    </source>
</evidence>
<dbReference type="Pfam" id="PF00339">
    <property type="entry name" value="Arrestin_N"/>
    <property type="match status" value="1"/>
</dbReference>
<dbReference type="InParanoid" id="A0A1Y1Z411"/>
<feature type="domain" description="Arrestin-like N-terminal" evidence="1">
    <location>
        <begin position="30"/>
        <end position="125"/>
    </location>
</feature>
<dbReference type="Proteomes" id="UP000193498">
    <property type="component" value="Unassembled WGS sequence"/>
</dbReference>
<sequence length="335" mass="38242">MSPKLLIKLEKDTFSKNILDENDPNFVLRGKLIFIPSSSVKVQCINLAFRGKLSINKGFQSTRKVVFNHRWDFLQQNYKSVLFDAKEYVYEFELPLPYDLPESVDADYATIQYSLRAMVETPFFGSNLRADKVVYIRQNTDNFVTMLYNTRIENSWKDILAYEVIIPSHEYVPGDSIPITFKHRAQNSDCIPISVWAGLDERTTYRISEGSSAENVSTATKWLKANHANVAQDPTTTSLLLEIPKSTKNVHYNCTTAYVEVTHYISTRIEVRFEGVIKSIRAVLPICIVRNISSNNPAVAPIDALPDYHMIQSDMPPNYRNRQSIPPDYSLVIGV</sequence>
<dbReference type="SUPFAM" id="SSF81296">
    <property type="entry name" value="E set domains"/>
    <property type="match status" value="1"/>
</dbReference>
<gene>
    <name evidence="3" type="ORF">K493DRAFT_377378</name>
</gene>
<proteinExistence type="predicted"/>
<dbReference type="GO" id="GO:0030674">
    <property type="term" value="F:protein-macromolecule adaptor activity"/>
    <property type="evidence" value="ECO:0007669"/>
    <property type="project" value="TreeGrafter"/>
</dbReference>
<dbReference type="STRING" id="1314790.A0A1Y1Z411"/>
<protein>
    <submittedName>
        <fullName evidence="3">Uncharacterized protein</fullName>
    </submittedName>
</protein>
<dbReference type="Gene3D" id="2.60.40.640">
    <property type="match status" value="2"/>
</dbReference>
<reference evidence="3 4" key="1">
    <citation type="submission" date="2016-07" db="EMBL/GenBank/DDBJ databases">
        <title>Pervasive Adenine N6-methylation of Active Genes in Fungi.</title>
        <authorList>
            <consortium name="DOE Joint Genome Institute"/>
            <person name="Mondo S.J."/>
            <person name="Dannebaum R.O."/>
            <person name="Kuo R.C."/>
            <person name="Labutti K."/>
            <person name="Haridas S."/>
            <person name="Kuo A."/>
            <person name="Salamov A."/>
            <person name="Ahrendt S.R."/>
            <person name="Lipzen A."/>
            <person name="Sullivan W."/>
            <person name="Andreopoulos W.B."/>
            <person name="Clum A."/>
            <person name="Lindquist E."/>
            <person name="Daum C."/>
            <person name="Ramamoorthy G.K."/>
            <person name="Gryganskyi A."/>
            <person name="Culley D."/>
            <person name="Magnuson J.K."/>
            <person name="James T.Y."/>
            <person name="O'Malley M.A."/>
            <person name="Stajich J.E."/>
            <person name="Spatafora J.W."/>
            <person name="Visel A."/>
            <person name="Grigoriev I.V."/>
        </authorList>
    </citation>
    <scope>NUCLEOTIDE SEQUENCE [LARGE SCALE GENOMIC DNA]</scope>
    <source>
        <strain evidence="3 4">CBS 931.73</strain>
    </source>
</reference>
<comment type="caution">
    <text evidence="3">The sequence shown here is derived from an EMBL/GenBank/DDBJ whole genome shotgun (WGS) entry which is preliminary data.</text>
</comment>
<dbReference type="AlphaFoldDB" id="A0A1Y1Z411"/>
<dbReference type="GO" id="GO:0005886">
    <property type="term" value="C:plasma membrane"/>
    <property type="evidence" value="ECO:0007669"/>
    <property type="project" value="TreeGrafter"/>
</dbReference>
<accession>A0A1Y1Z411</accession>
<evidence type="ECO:0000313" key="3">
    <source>
        <dbReference type="EMBL" id="ORY05008.1"/>
    </source>
</evidence>
<dbReference type="PANTHER" id="PTHR11188:SF17">
    <property type="entry name" value="FI21816P1"/>
    <property type="match status" value="1"/>
</dbReference>